<protein>
    <submittedName>
        <fullName evidence="2">Uncharacterized protein</fullName>
    </submittedName>
</protein>
<evidence type="ECO:0000313" key="2">
    <source>
        <dbReference type="EMBL" id="CAI2359807.1"/>
    </source>
</evidence>
<evidence type="ECO:0000256" key="1">
    <source>
        <dbReference type="SAM" id="MobiDB-lite"/>
    </source>
</evidence>
<sequence length="193" mass="22208">MMNCLGVQFSIYNSNRITLIPSTEEAESILNNDDLLNKTDSIFTNSAVRKRISYKGNQQEDKFINNPTKKPKIRKQLNFKNLNSKQLQNLESLKATVLMGKSLLKSPSRNIPKRGIKSKNSFKKLRNHIQKMSRKHHLQKTSLQNPQPEHPHTNILPFMPASGVKPTYFHSKISKKSPKLHFSHQIAPRTLKN</sequence>
<comment type="caution">
    <text evidence="2">The sequence shown here is derived from an EMBL/GenBank/DDBJ whole genome shotgun (WGS) entry which is preliminary data.</text>
</comment>
<name>A0AAD1X5R8_EUPCR</name>
<dbReference type="AlphaFoldDB" id="A0AAD1X5R8"/>
<reference evidence="2" key="1">
    <citation type="submission" date="2023-07" db="EMBL/GenBank/DDBJ databases">
        <authorList>
            <consortium name="AG Swart"/>
            <person name="Singh M."/>
            <person name="Singh A."/>
            <person name="Seah K."/>
            <person name="Emmerich C."/>
        </authorList>
    </citation>
    <scope>NUCLEOTIDE SEQUENCE</scope>
    <source>
        <strain evidence="2">DP1</strain>
    </source>
</reference>
<dbReference type="EMBL" id="CAMPGE010001040">
    <property type="protein sequence ID" value="CAI2359807.1"/>
    <property type="molecule type" value="Genomic_DNA"/>
</dbReference>
<proteinExistence type="predicted"/>
<keyword evidence="3" id="KW-1185">Reference proteome</keyword>
<gene>
    <name evidence="2" type="ORF">ECRASSUSDP1_LOCUS1101</name>
</gene>
<organism evidence="2 3">
    <name type="scientific">Euplotes crassus</name>
    <dbReference type="NCBI Taxonomy" id="5936"/>
    <lineage>
        <taxon>Eukaryota</taxon>
        <taxon>Sar</taxon>
        <taxon>Alveolata</taxon>
        <taxon>Ciliophora</taxon>
        <taxon>Intramacronucleata</taxon>
        <taxon>Spirotrichea</taxon>
        <taxon>Hypotrichia</taxon>
        <taxon>Euplotida</taxon>
        <taxon>Euplotidae</taxon>
        <taxon>Moneuplotes</taxon>
    </lineage>
</organism>
<feature type="region of interest" description="Disordered" evidence="1">
    <location>
        <begin position="131"/>
        <end position="158"/>
    </location>
</feature>
<accession>A0AAD1X5R8</accession>
<evidence type="ECO:0000313" key="3">
    <source>
        <dbReference type="Proteomes" id="UP001295684"/>
    </source>
</evidence>
<dbReference type="Proteomes" id="UP001295684">
    <property type="component" value="Unassembled WGS sequence"/>
</dbReference>